<keyword evidence="3" id="KW-1185">Reference proteome</keyword>
<dbReference type="EMBL" id="MCOG01000016">
    <property type="protein sequence ID" value="ORY78777.1"/>
    <property type="molecule type" value="Genomic_DNA"/>
</dbReference>
<feature type="region of interest" description="Disordered" evidence="1">
    <location>
        <begin position="102"/>
        <end position="126"/>
    </location>
</feature>
<feature type="compositionally biased region" description="Polar residues" evidence="1">
    <location>
        <begin position="102"/>
        <end position="111"/>
    </location>
</feature>
<protein>
    <submittedName>
        <fullName evidence="2">Uncharacterized protein</fullName>
    </submittedName>
</protein>
<sequence>MNFEDNSLFHKELNLLDSLFHAATCTHDSLIHEELPKHTLNHLVSKSMPNIDISQSYAIINDCKYNLIEALDILYISNVNIRNYHHSIILKNAGIVSNELTSAPKSSSGHSNIEDNEHRSIKNHSQKHKTSYKLAFDKVVIKAEKMLDLVYIFYNYDVSKFQHTMLLNFNNEMYIKSFVEDTNTENLLFMNKCDDETFSKYYHNYNYRAIENSHIDMLKSIYNNVIYIPYYNIYIYINKVIIKNYNISASVNGACGFADIFSYINSTKDFFAATKHKCIYHKLH</sequence>
<comment type="caution">
    <text evidence="2">The sequence shown here is derived from an EMBL/GenBank/DDBJ whole genome shotgun (WGS) entry which is preliminary data.</text>
</comment>
<accession>A0A1Y2F531</accession>
<organism evidence="2 3">
    <name type="scientific">Neocallimastix californiae</name>
    <dbReference type="NCBI Taxonomy" id="1754190"/>
    <lineage>
        <taxon>Eukaryota</taxon>
        <taxon>Fungi</taxon>
        <taxon>Fungi incertae sedis</taxon>
        <taxon>Chytridiomycota</taxon>
        <taxon>Chytridiomycota incertae sedis</taxon>
        <taxon>Neocallimastigomycetes</taxon>
        <taxon>Neocallimastigales</taxon>
        <taxon>Neocallimastigaceae</taxon>
        <taxon>Neocallimastix</taxon>
    </lineage>
</organism>
<dbReference type="Proteomes" id="UP000193920">
    <property type="component" value="Unassembled WGS sequence"/>
</dbReference>
<dbReference type="AlphaFoldDB" id="A0A1Y2F531"/>
<evidence type="ECO:0000313" key="3">
    <source>
        <dbReference type="Proteomes" id="UP000193920"/>
    </source>
</evidence>
<evidence type="ECO:0000313" key="2">
    <source>
        <dbReference type="EMBL" id="ORY78777.1"/>
    </source>
</evidence>
<reference evidence="2 3" key="1">
    <citation type="submission" date="2016-08" db="EMBL/GenBank/DDBJ databases">
        <title>A Parts List for Fungal Cellulosomes Revealed by Comparative Genomics.</title>
        <authorList>
            <consortium name="DOE Joint Genome Institute"/>
            <person name="Haitjema C.H."/>
            <person name="Gilmore S.P."/>
            <person name="Henske J.K."/>
            <person name="Solomon K.V."/>
            <person name="De Groot R."/>
            <person name="Kuo A."/>
            <person name="Mondo S.J."/>
            <person name="Salamov A.A."/>
            <person name="Labutti K."/>
            <person name="Zhao Z."/>
            <person name="Chiniquy J."/>
            <person name="Barry K."/>
            <person name="Brewer H.M."/>
            <person name="Purvine S.O."/>
            <person name="Wright A.T."/>
            <person name="Boxma B."/>
            <person name="Van Alen T."/>
            <person name="Hackstein J.H."/>
            <person name="Baker S.E."/>
            <person name="Grigoriev I.V."/>
            <person name="O'Malley M.A."/>
        </authorList>
    </citation>
    <scope>NUCLEOTIDE SEQUENCE [LARGE SCALE GENOMIC DNA]</scope>
    <source>
        <strain evidence="2 3">G1</strain>
    </source>
</reference>
<evidence type="ECO:0000256" key="1">
    <source>
        <dbReference type="SAM" id="MobiDB-lite"/>
    </source>
</evidence>
<gene>
    <name evidence="2" type="ORF">LY90DRAFT_71212</name>
</gene>
<name>A0A1Y2F531_9FUNG</name>
<proteinExistence type="predicted"/>